<accession>Q0V1S0</accession>
<dbReference type="AlphaFoldDB" id="Q0V1S0"/>
<dbReference type="KEGG" id="pno:SNOG_02044"/>
<protein>
    <submittedName>
        <fullName evidence="1">Uncharacterized protein</fullName>
    </submittedName>
</protein>
<dbReference type="InParanoid" id="Q0V1S0"/>
<sequence length="38" mass="4175">MLGQFPATFCGRYKDEMATTNVAQRLALNGIKARASSR</sequence>
<name>Q0V1S0_PHANO</name>
<proteinExistence type="predicted"/>
<evidence type="ECO:0000313" key="1">
    <source>
        <dbReference type="EMBL" id="EAT90256.1"/>
    </source>
</evidence>
<dbReference type="RefSeq" id="XP_001792663.1">
    <property type="nucleotide sequence ID" value="XM_001792611.1"/>
</dbReference>
<reference evidence="2" key="1">
    <citation type="journal article" date="2007" name="Plant Cell">
        <title>Dothideomycete-plant interactions illuminated by genome sequencing and EST analysis of the wheat pathogen Stagonospora nodorum.</title>
        <authorList>
            <person name="Hane J.K."/>
            <person name="Lowe R.G."/>
            <person name="Solomon P.S."/>
            <person name="Tan K.C."/>
            <person name="Schoch C.L."/>
            <person name="Spatafora J.W."/>
            <person name="Crous P.W."/>
            <person name="Kodira C."/>
            <person name="Birren B.W."/>
            <person name="Galagan J.E."/>
            <person name="Torriani S.F."/>
            <person name="McDonald B.A."/>
            <person name="Oliver R.P."/>
        </authorList>
    </citation>
    <scope>NUCLEOTIDE SEQUENCE [LARGE SCALE GENOMIC DNA]</scope>
    <source>
        <strain evidence="2">SN15 / ATCC MYA-4574 / FGSC 10173</strain>
    </source>
</reference>
<organism evidence="1 2">
    <name type="scientific">Phaeosphaeria nodorum (strain SN15 / ATCC MYA-4574 / FGSC 10173)</name>
    <name type="common">Glume blotch fungus</name>
    <name type="synonym">Parastagonospora nodorum</name>
    <dbReference type="NCBI Taxonomy" id="321614"/>
    <lineage>
        <taxon>Eukaryota</taxon>
        <taxon>Fungi</taxon>
        <taxon>Dikarya</taxon>
        <taxon>Ascomycota</taxon>
        <taxon>Pezizomycotina</taxon>
        <taxon>Dothideomycetes</taxon>
        <taxon>Pleosporomycetidae</taxon>
        <taxon>Pleosporales</taxon>
        <taxon>Pleosporineae</taxon>
        <taxon>Phaeosphaeriaceae</taxon>
        <taxon>Parastagonospora</taxon>
    </lineage>
</organism>
<dbReference type="EMBL" id="CH445327">
    <property type="protein sequence ID" value="EAT90256.1"/>
    <property type="molecule type" value="Genomic_DNA"/>
</dbReference>
<evidence type="ECO:0000313" key="2">
    <source>
        <dbReference type="Proteomes" id="UP000001055"/>
    </source>
</evidence>
<dbReference type="Proteomes" id="UP000001055">
    <property type="component" value="Unassembled WGS sequence"/>
</dbReference>
<gene>
    <name evidence="1" type="ORF">SNOG_02044</name>
</gene>
<dbReference type="GeneID" id="5969513"/>